<dbReference type="PROSITE" id="PS50097">
    <property type="entry name" value="BTB"/>
    <property type="match status" value="1"/>
</dbReference>
<feature type="domain" description="MATH" evidence="4">
    <location>
        <begin position="25"/>
        <end position="152"/>
    </location>
</feature>
<dbReference type="eggNOG" id="KOG1987">
    <property type="taxonomic scope" value="Eukaryota"/>
</dbReference>
<evidence type="ECO:0000313" key="6">
    <source>
        <dbReference type="Proteomes" id="UP000000768"/>
    </source>
</evidence>
<dbReference type="Gene3D" id="2.60.210.10">
    <property type="entry name" value="Apoptosis, Tumor Necrosis Factor Receptor Associated Protein 2, Chain A"/>
    <property type="match status" value="1"/>
</dbReference>
<dbReference type="CDD" id="cd00121">
    <property type="entry name" value="MATH"/>
    <property type="match status" value="1"/>
</dbReference>
<dbReference type="Pfam" id="PF00651">
    <property type="entry name" value="BTB"/>
    <property type="match status" value="1"/>
</dbReference>
<dbReference type="InterPro" id="IPR000210">
    <property type="entry name" value="BTB/POZ_dom"/>
</dbReference>
<dbReference type="InterPro" id="IPR011333">
    <property type="entry name" value="SKP1/BTB/POZ_sf"/>
</dbReference>
<name>A0A1B6PTH8_SORBI</name>
<dbReference type="GO" id="GO:0016567">
    <property type="term" value="P:protein ubiquitination"/>
    <property type="evidence" value="ECO:0007669"/>
    <property type="project" value="InterPro"/>
</dbReference>
<comment type="similarity">
    <text evidence="2">Belongs to the Tdpoz family.</text>
</comment>
<keyword evidence="6" id="KW-1185">Reference proteome</keyword>
<dbReference type="InterPro" id="IPR008974">
    <property type="entry name" value="TRAF-like"/>
</dbReference>
<reference evidence="5 6" key="1">
    <citation type="journal article" date="2009" name="Nature">
        <title>The Sorghum bicolor genome and the diversification of grasses.</title>
        <authorList>
            <person name="Paterson A.H."/>
            <person name="Bowers J.E."/>
            <person name="Bruggmann R."/>
            <person name="Dubchak I."/>
            <person name="Grimwood J."/>
            <person name="Gundlach H."/>
            <person name="Haberer G."/>
            <person name="Hellsten U."/>
            <person name="Mitros T."/>
            <person name="Poliakov A."/>
            <person name="Schmutz J."/>
            <person name="Spannagl M."/>
            <person name="Tang H."/>
            <person name="Wang X."/>
            <person name="Wicker T."/>
            <person name="Bharti A.K."/>
            <person name="Chapman J."/>
            <person name="Feltus F.A."/>
            <person name="Gowik U."/>
            <person name="Grigoriev I.V."/>
            <person name="Lyons E."/>
            <person name="Maher C.A."/>
            <person name="Martis M."/>
            <person name="Narechania A."/>
            <person name="Otillar R.P."/>
            <person name="Penning B.W."/>
            <person name="Salamov A.A."/>
            <person name="Wang Y."/>
            <person name="Zhang L."/>
            <person name="Carpita N.C."/>
            <person name="Freeling M."/>
            <person name="Gingle A.R."/>
            <person name="Hash C.T."/>
            <person name="Keller B."/>
            <person name="Klein P."/>
            <person name="Kresovich S."/>
            <person name="McCann M.C."/>
            <person name="Ming R."/>
            <person name="Peterson D.G."/>
            <person name="Mehboob-ur-Rahman"/>
            <person name="Ware D."/>
            <person name="Westhoff P."/>
            <person name="Mayer K.F."/>
            <person name="Messing J."/>
            <person name="Rokhsar D.S."/>
        </authorList>
    </citation>
    <scope>NUCLEOTIDE SEQUENCE [LARGE SCALE GENOMIC DNA]</scope>
    <source>
        <strain evidence="6">cv. BTx623</strain>
    </source>
</reference>
<evidence type="ECO:0008006" key="7">
    <source>
        <dbReference type="Google" id="ProtNLM"/>
    </source>
</evidence>
<dbReference type="InterPro" id="IPR056423">
    <property type="entry name" value="BACK_BPM_SPOP"/>
</dbReference>
<proteinExistence type="inferred from homology"/>
<evidence type="ECO:0000256" key="1">
    <source>
        <dbReference type="ARBA" id="ARBA00004906"/>
    </source>
</evidence>
<feature type="domain" description="BTB" evidence="3">
    <location>
        <begin position="183"/>
        <end position="246"/>
    </location>
</feature>
<evidence type="ECO:0000259" key="4">
    <source>
        <dbReference type="PROSITE" id="PS50144"/>
    </source>
</evidence>
<dbReference type="SUPFAM" id="SSF49599">
    <property type="entry name" value="TRAF domain-like"/>
    <property type="match status" value="1"/>
</dbReference>
<comment type="pathway">
    <text evidence="1">Protein modification; protein ubiquitination.</text>
</comment>
<dbReference type="Pfam" id="PF24570">
    <property type="entry name" value="BACK_BPM_SPOP"/>
    <property type="match status" value="1"/>
</dbReference>
<dbReference type="PANTHER" id="PTHR26379:SF457">
    <property type="entry name" value="BTB DOMAIN-CONTAINING PROTEIN"/>
    <property type="match status" value="1"/>
</dbReference>
<accession>A0A1B6PTH8</accession>
<evidence type="ECO:0000256" key="2">
    <source>
        <dbReference type="ARBA" id="ARBA00010846"/>
    </source>
</evidence>
<gene>
    <name evidence="5" type="ORF">SORBI_3005G190400</name>
</gene>
<dbReference type="InParanoid" id="A0A1B6PTH8"/>
<dbReference type="SUPFAM" id="SSF54695">
    <property type="entry name" value="POZ domain"/>
    <property type="match status" value="1"/>
</dbReference>
<evidence type="ECO:0000313" key="5">
    <source>
        <dbReference type="EMBL" id="KXG28963.1"/>
    </source>
</evidence>
<dbReference type="InterPro" id="IPR002083">
    <property type="entry name" value="MATH/TRAF_dom"/>
</dbReference>
<dbReference type="Gramene" id="KXG28963">
    <property type="protein sequence ID" value="KXG28963"/>
    <property type="gene ID" value="SORBI_3005G190400"/>
</dbReference>
<reference evidence="6" key="2">
    <citation type="journal article" date="2018" name="Plant J.">
        <title>The Sorghum bicolor reference genome: improved assembly, gene annotations, a transcriptome atlas, and signatures of genome organization.</title>
        <authorList>
            <person name="McCormick R.F."/>
            <person name="Truong S.K."/>
            <person name="Sreedasyam A."/>
            <person name="Jenkins J."/>
            <person name="Shu S."/>
            <person name="Sims D."/>
            <person name="Kennedy M."/>
            <person name="Amirebrahimi M."/>
            <person name="Weers B.D."/>
            <person name="McKinley B."/>
            <person name="Mattison A."/>
            <person name="Morishige D.T."/>
            <person name="Grimwood J."/>
            <person name="Schmutz J."/>
            <person name="Mullet J.E."/>
        </authorList>
    </citation>
    <scope>NUCLEOTIDE SEQUENCE [LARGE SCALE GENOMIC DNA]</scope>
    <source>
        <strain evidence="6">cv. BTx623</strain>
    </source>
</reference>
<organism evidence="5 6">
    <name type="scientific">Sorghum bicolor</name>
    <name type="common">Sorghum</name>
    <name type="synonym">Sorghum vulgare</name>
    <dbReference type="NCBI Taxonomy" id="4558"/>
    <lineage>
        <taxon>Eukaryota</taxon>
        <taxon>Viridiplantae</taxon>
        <taxon>Streptophyta</taxon>
        <taxon>Embryophyta</taxon>
        <taxon>Tracheophyta</taxon>
        <taxon>Spermatophyta</taxon>
        <taxon>Magnoliopsida</taxon>
        <taxon>Liliopsida</taxon>
        <taxon>Poales</taxon>
        <taxon>Poaceae</taxon>
        <taxon>PACMAD clade</taxon>
        <taxon>Panicoideae</taxon>
        <taxon>Andropogonodae</taxon>
        <taxon>Andropogoneae</taxon>
        <taxon>Sorghinae</taxon>
        <taxon>Sorghum</taxon>
    </lineage>
</organism>
<dbReference type="Pfam" id="PF22486">
    <property type="entry name" value="MATH_2"/>
    <property type="match status" value="1"/>
</dbReference>
<dbReference type="Gene3D" id="3.30.710.10">
    <property type="entry name" value="Potassium Channel Kv1.1, Chain A"/>
    <property type="match status" value="1"/>
</dbReference>
<dbReference type="InterPro" id="IPR045005">
    <property type="entry name" value="BPM1-6"/>
</dbReference>
<evidence type="ECO:0000259" key="3">
    <source>
        <dbReference type="PROSITE" id="PS50097"/>
    </source>
</evidence>
<dbReference type="EMBL" id="CM000764">
    <property type="protein sequence ID" value="KXG28963.1"/>
    <property type="molecule type" value="Genomic_DNA"/>
</dbReference>
<dbReference type="Proteomes" id="UP000000768">
    <property type="component" value="Chromosome 5"/>
</dbReference>
<dbReference type="SMART" id="SM00061">
    <property type="entry name" value="MATH"/>
    <property type="match status" value="1"/>
</dbReference>
<dbReference type="SMART" id="SM00225">
    <property type="entry name" value="BTB"/>
    <property type="match status" value="1"/>
</dbReference>
<protein>
    <recommendedName>
        <fullName evidence="7">BTB domain-containing protein</fullName>
    </recommendedName>
</protein>
<sequence length="317" mass="35489">MSRSASVDGSGDANSASVIVATAVKGSHVLKIDGYSRTKGLGNGNFLRSVPFDIGGHTWFIRYYPDGATKERIGWIELYLHLDRNNATVAEASYTFSLLDDVGETVPSYCFSDSVIRTFNYSTGNGWGYPKFIHRKDDCFRVRCDVTVSKKIHTEGSSSQFVTVPPSDMNRHIGRLLSSGLEEDVTFQVGDETFAAHRLVLGARLLELLGPMKERNGRVVRIDDMEPRVFRAMLHFIYTDEFPKLDKRDTIAMAQHLLVAADRYDLERLKLMCEHKLCQCISTSMATTTLVLAERHGCKGLKEACLNFFKSSGNHGW</sequence>
<dbReference type="AlphaFoldDB" id="A0A1B6PTH8"/>
<dbReference type="OMA" id="TKERIGW"/>
<dbReference type="PROSITE" id="PS50144">
    <property type="entry name" value="MATH"/>
    <property type="match status" value="1"/>
</dbReference>
<dbReference type="PANTHER" id="PTHR26379">
    <property type="entry name" value="BTB/POZ AND MATH DOMAIN-CONTAINING PROTEIN 1"/>
    <property type="match status" value="1"/>
</dbReference>